<protein>
    <submittedName>
        <fullName evidence="1">Uncharacterized protein</fullName>
    </submittedName>
</protein>
<dbReference type="AlphaFoldDB" id="V7CB50"/>
<proteinExistence type="predicted"/>
<gene>
    <name evidence="1" type="ORF">PHAVU_003G1238000g</name>
</gene>
<name>V7CB50_PHAVU</name>
<organism evidence="1 2">
    <name type="scientific">Phaseolus vulgaris</name>
    <name type="common">Kidney bean</name>
    <name type="synonym">French bean</name>
    <dbReference type="NCBI Taxonomy" id="3885"/>
    <lineage>
        <taxon>Eukaryota</taxon>
        <taxon>Viridiplantae</taxon>
        <taxon>Streptophyta</taxon>
        <taxon>Embryophyta</taxon>
        <taxon>Tracheophyta</taxon>
        <taxon>Spermatophyta</taxon>
        <taxon>Magnoliopsida</taxon>
        <taxon>eudicotyledons</taxon>
        <taxon>Gunneridae</taxon>
        <taxon>Pentapetalae</taxon>
        <taxon>rosids</taxon>
        <taxon>fabids</taxon>
        <taxon>Fabales</taxon>
        <taxon>Fabaceae</taxon>
        <taxon>Papilionoideae</taxon>
        <taxon>50 kb inversion clade</taxon>
        <taxon>NPAAA clade</taxon>
        <taxon>indigoferoid/millettioid clade</taxon>
        <taxon>Phaseoleae</taxon>
        <taxon>Phaseolus</taxon>
    </lineage>
</organism>
<accession>V7CB50</accession>
<dbReference type="Proteomes" id="UP000000226">
    <property type="component" value="Chromosome 3"/>
</dbReference>
<reference evidence="2" key="1">
    <citation type="journal article" date="2014" name="Nat. Genet.">
        <title>A reference genome for common bean and genome-wide analysis of dual domestications.</title>
        <authorList>
            <person name="Schmutz J."/>
            <person name="McClean P.E."/>
            <person name="Mamidi S."/>
            <person name="Wu G.A."/>
            <person name="Cannon S.B."/>
            <person name="Grimwood J."/>
            <person name="Jenkins J."/>
            <person name="Shu S."/>
            <person name="Song Q."/>
            <person name="Chavarro C."/>
            <person name="Torres-Torres M."/>
            <person name="Geffroy V."/>
            <person name="Moghaddam S.M."/>
            <person name="Gao D."/>
            <person name="Abernathy B."/>
            <person name="Barry K."/>
            <person name="Blair M."/>
            <person name="Brick M.A."/>
            <person name="Chovatia M."/>
            <person name="Gepts P."/>
            <person name="Goodstein D.M."/>
            <person name="Gonzales M."/>
            <person name="Hellsten U."/>
            <person name="Hyten D.L."/>
            <person name="Jia G."/>
            <person name="Kelly J.D."/>
            <person name="Kudrna D."/>
            <person name="Lee R."/>
            <person name="Richard M.M."/>
            <person name="Miklas P.N."/>
            <person name="Osorno J.M."/>
            <person name="Rodrigues J."/>
            <person name="Thareau V."/>
            <person name="Urrea C.A."/>
            <person name="Wang M."/>
            <person name="Yu Y."/>
            <person name="Zhang M."/>
            <person name="Wing R.A."/>
            <person name="Cregan P.B."/>
            <person name="Rokhsar D.S."/>
            <person name="Jackson S.A."/>
        </authorList>
    </citation>
    <scope>NUCLEOTIDE SEQUENCE [LARGE SCALE GENOMIC DNA]</scope>
    <source>
        <strain evidence="2">cv. G19833</strain>
    </source>
</reference>
<evidence type="ECO:0000313" key="2">
    <source>
        <dbReference type="Proteomes" id="UP000000226"/>
    </source>
</evidence>
<dbReference type="EMBL" id="CM002290">
    <property type="protein sequence ID" value="ESW26495.1"/>
    <property type="molecule type" value="Genomic_DNA"/>
</dbReference>
<evidence type="ECO:0000313" key="1">
    <source>
        <dbReference type="EMBL" id="ESW26495.1"/>
    </source>
</evidence>
<sequence>LESFKIKMGFNSNMTSKYEVNTVLEYLVQNCESTSVNEIEC</sequence>
<keyword evidence="2" id="KW-1185">Reference proteome</keyword>
<feature type="non-terminal residue" evidence="1">
    <location>
        <position position="1"/>
    </location>
</feature>